<dbReference type="EMBL" id="JAKKUT010000005">
    <property type="protein sequence ID" value="MDG2991855.1"/>
    <property type="molecule type" value="Genomic_DNA"/>
</dbReference>
<reference evidence="3" key="2">
    <citation type="submission" date="2022-01" db="EMBL/GenBank/DDBJ databases">
        <authorList>
            <person name="Zivanovic Y."/>
            <person name="Moreira D."/>
            <person name="Lopez-Garcia P."/>
        </authorList>
    </citation>
    <scope>NUCLEOTIDE SEQUENCE</scope>
    <source>
        <strain evidence="3">G9</strain>
    </source>
</reference>
<sequence>MNTKIKWLIHDNYYCIVLSIFIILIIFVPVLYVCGKDWKVLLTLVGSLLSFFYFLQKQQLDEAKFLNELFIQFNQRYDRLNEEMNDILANDKISKEKELEDNEIDTLNDYFNLCAEEYLFYRRGYIYPEVWKSWVAGMNTFYDDNRIQKLWLKELSAQSYYSFNVSNEIKQLP</sequence>
<feature type="transmembrane region" description="Helical" evidence="2">
    <location>
        <begin position="12"/>
        <end position="32"/>
    </location>
</feature>
<dbReference type="Proteomes" id="UP001154265">
    <property type="component" value="Unassembled WGS sequence"/>
</dbReference>
<evidence type="ECO:0000313" key="4">
    <source>
        <dbReference type="Proteomes" id="UP001154265"/>
    </source>
</evidence>
<dbReference type="RefSeq" id="WP_277867779.1">
    <property type="nucleotide sequence ID" value="NZ_JAKKUT010000005.1"/>
</dbReference>
<comment type="caution">
    <text evidence="3">The sequence shown here is derived from an EMBL/GenBank/DDBJ whole genome shotgun (WGS) entry which is preliminary data.</text>
</comment>
<keyword evidence="2" id="KW-0472">Membrane</keyword>
<keyword evidence="4" id="KW-1185">Reference proteome</keyword>
<feature type="transmembrane region" description="Helical" evidence="2">
    <location>
        <begin position="38"/>
        <end position="55"/>
    </location>
</feature>
<organism evidence="3 4">
    <name type="scientific">Candidatus Synechococcus calcipolaris G9</name>
    <dbReference type="NCBI Taxonomy" id="1497997"/>
    <lineage>
        <taxon>Bacteria</taxon>
        <taxon>Bacillati</taxon>
        <taxon>Cyanobacteriota</taxon>
        <taxon>Cyanophyceae</taxon>
        <taxon>Synechococcales</taxon>
        <taxon>Synechococcaceae</taxon>
        <taxon>Synechococcus</taxon>
    </lineage>
</organism>
<evidence type="ECO:0000256" key="2">
    <source>
        <dbReference type="SAM" id="Phobius"/>
    </source>
</evidence>
<keyword evidence="2" id="KW-1133">Transmembrane helix</keyword>
<protein>
    <submittedName>
        <fullName evidence="3">Uncharacterized protein</fullName>
    </submittedName>
</protein>
<keyword evidence="2" id="KW-0812">Transmembrane</keyword>
<keyword evidence="1" id="KW-0175">Coiled coil</keyword>
<name>A0ABT6F1W8_9SYNE</name>
<evidence type="ECO:0000313" key="3">
    <source>
        <dbReference type="EMBL" id="MDG2991855.1"/>
    </source>
</evidence>
<reference evidence="3" key="1">
    <citation type="journal article" date="2022" name="Genome Biol. Evol.">
        <title>A New Gene Family Diagnostic for Intracellular Biomineralization of Amorphous Ca Carbonates by Cyanobacteria.</title>
        <authorList>
            <person name="Benzerara K."/>
            <person name="Duprat E."/>
            <person name="Bitard-Feildel T."/>
            <person name="Caumes G."/>
            <person name="Cassier-Chauvat C."/>
            <person name="Chauvat F."/>
            <person name="Dezi M."/>
            <person name="Diop S.I."/>
            <person name="Gaschignard G."/>
            <person name="Gorgen S."/>
            <person name="Gugger M."/>
            <person name="Lopez-Garcia P."/>
            <person name="Millet M."/>
            <person name="Skouri-Panet F."/>
            <person name="Moreira D."/>
            <person name="Callebaut I."/>
        </authorList>
    </citation>
    <scope>NUCLEOTIDE SEQUENCE</scope>
    <source>
        <strain evidence="3">G9</strain>
    </source>
</reference>
<accession>A0ABT6F1W8</accession>
<gene>
    <name evidence="3" type="ORF">L3556_13080</name>
</gene>
<proteinExistence type="predicted"/>
<evidence type="ECO:0000256" key="1">
    <source>
        <dbReference type="SAM" id="Coils"/>
    </source>
</evidence>
<feature type="coiled-coil region" evidence="1">
    <location>
        <begin position="63"/>
        <end position="90"/>
    </location>
</feature>